<name>A0A0L8FUS7_OCTBM</name>
<reference evidence="1" key="1">
    <citation type="submission" date="2015-07" db="EMBL/GenBank/DDBJ databases">
        <title>MeaNS - Measles Nucleotide Surveillance Program.</title>
        <authorList>
            <person name="Tran T."/>
            <person name="Druce J."/>
        </authorList>
    </citation>
    <scope>NUCLEOTIDE SEQUENCE</scope>
    <source>
        <strain evidence="1">UCB-OBI-ISO-001</strain>
        <tissue evidence="1">Gonad</tissue>
    </source>
</reference>
<dbReference type="EMBL" id="KQ426291">
    <property type="protein sequence ID" value="KOF68434.1"/>
    <property type="molecule type" value="Genomic_DNA"/>
</dbReference>
<proteinExistence type="predicted"/>
<dbReference type="AlphaFoldDB" id="A0A0L8FUS7"/>
<protein>
    <submittedName>
        <fullName evidence="1">Uncharacterized protein</fullName>
    </submittedName>
</protein>
<sequence length="53" mass="6174">MGNLKGALARRGPGLWTLGFKKQNKSENTITEYIVLFPFYFLSQLNLMLFRSY</sequence>
<gene>
    <name evidence="1" type="ORF">OCBIM_22007326mg</name>
</gene>
<accession>A0A0L8FUS7</accession>
<organism evidence="1">
    <name type="scientific">Octopus bimaculoides</name>
    <name type="common">California two-spotted octopus</name>
    <dbReference type="NCBI Taxonomy" id="37653"/>
    <lineage>
        <taxon>Eukaryota</taxon>
        <taxon>Metazoa</taxon>
        <taxon>Spiralia</taxon>
        <taxon>Lophotrochozoa</taxon>
        <taxon>Mollusca</taxon>
        <taxon>Cephalopoda</taxon>
        <taxon>Coleoidea</taxon>
        <taxon>Octopodiformes</taxon>
        <taxon>Octopoda</taxon>
        <taxon>Incirrata</taxon>
        <taxon>Octopodidae</taxon>
        <taxon>Octopus</taxon>
    </lineage>
</organism>
<evidence type="ECO:0000313" key="1">
    <source>
        <dbReference type="EMBL" id="KOF68434.1"/>
    </source>
</evidence>